<reference evidence="4" key="2">
    <citation type="submission" date="2021-04" db="EMBL/GenBank/DDBJ databases">
        <authorList>
            <person name="Gilroy R."/>
        </authorList>
    </citation>
    <scope>NUCLEOTIDE SEQUENCE</scope>
    <source>
        <strain evidence="4">ChiHjej12B11-9795</strain>
    </source>
</reference>
<keyword evidence="2" id="KW-0732">Signal</keyword>
<dbReference type="Proteomes" id="UP000823862">
    <property type="component" value="Unassembled WGS sequence"/>
</dbReference>
<feature type="chain" id="PRO_5038941968" evidence="2">
    <location>
        <begin position="21"/>
        <end position="634"/>
    </location>
</feature>
<evidence type="ECO:0000256" key="1">
    <source>
        <dbReference type="ARBA" id="ARBA00004196"/>
    </source>
</evidence>
<gene>
    <name evidence="4" type="ORF">H9950_10255</name>
</gene>
<dbReference type="GO" id="GO:0016829">
    <property type="term" value="F:lyase activity"/>
    <property type="evidence" value="ECO:0007669"/>
    <property type="project" value="InterPro"/>
</dbReference>
<dbReference type="Gene3D" id="1.50.10.100">
    <property type="entry name" value="Chondroitin AC/alginate lyase"/>
    <property type="match status" value="1"/>
</dbReference>
<dbReference type="Gene3D" id="2.70.98.70">
    <property type="match status" value="1"/>
</dbReference>
<name>A0A9D2HX31_9BACE</name>
<proteinExistence type="predicted"/>
<protein>
    <submittedName>
        <fullName evidence="4">Heparinase II/III-family protein</fullName>
    </submittedName>
</protein>
<organism evidence="4 5">
    <name type="scientific">Candidatus Bacteroides avicola</name>
    <dbReference type="NCBI Taxonomy" id="2838468"/>
    <lineage>
        <taxon>Bacteria</taxon>
        <taxon>Pseudomonadati</taxon>
        <taxon>Bacteroidota</taxon>
        <taxon>Bacteroidia</taxon>
        <taxon>Bacteroidales</taxon>
        <taxon>Bacteroidaceae</taxon>
        <taxon>Bacteroides</taxon>
    </lineage>
</organism>
<feature type="domain" description="Heparinase II/III-like C-terminal" evidence="3">
    <location>
        <begin position="408"/>
        <end position="545"/>
    </location>
</feature>
<sequence length="634" mass="72626">MKRICLLTIALLLCATWASGYTERNLLQKEADLEKLKEVLVMNQQWVEYPAYADRAGWDSLMGAYKETYIRQGEKLLDYSWKRVNATDYLEFERSGNRDIMEGPLEANNRAITDLLLAELAEGKGRFTDQLINGVFQACEMTSWALAAHLIVQPSNRSLPVYDYPVIDLVSGDMGGLLSWTYYFMHETFDKVNPEISRRLRHEIETRVMQPYLTNDSFWWMGRQNKGRMLNNWNPWCNSNVLMCFLLMENDRDRLAQAVYLTMQSVDEFFNYIKADGGCEEGPSYWGHAAGKTLDYLELLYDATGGEVSIFDEPMIRKMGEYISRSYIGNGWVVNFADASAKGDANAALVYRFGKAVNSDELKGFAALMRKPKAAPRNGRDFFRTLAALAIDGELQEATPKHEIPPFTWYPETEFCYMSQHGMFLATKGGYNDESHNHNDVGTFSLWIDQTPVLIDAGVGTYTRQTFSSERYSIWTMQSNYHNLPLINGVPESYGRKYKATDVKAQPGFFEVNIATAYPQEAKVKQWLRSYRLKGKQVKINDAFELEEAVSPNIVNFLTWGEVDTSTAGKVRIRINGTQAELSYDPDCFELTTETKELTDPRLSNVWGKEIYRLCFKARQQVKKGNYSFTVKRL</sequence>
<dbReference type="InterPro" id="IPR012480">
    <property type="entry name" value="Hepar_II_III_C"/>
</dbReference>
<feature type="signal peptide" evidence="2">
    <location>
        <begin position="1"/>
        <end position="20"/>
    </location>
</feature>
<dbReference type="AlphaFoldDB" id="A0A9D2HX31"/>
<evidence type="ECO:0000313" key="5">
    <source>
        <dbReference type="Proteomes" id="UP000823862"/>
    </source>
</evidence>
<evidence type="ECO:0000313" key="4">
    <source>
        <dbReference type="EMBL" id="HJA86550.1"/>
    </source>
</evidence>
<accession>A0A9D2HX31</accession>
<dbReference type="EMBL" id="DWZI01000050">
    <property type="protein sequence ID" value="HJA86550.1"/>
    <property type="molecule type" value="Genomic_DNA"/>
</dbReference>
<comment type="caution">
    <text evidence="4">The sequence shown here is derived from an EMBL/GenBank/DDBJ whole genome shotgun (WGS) entry which is preliminary data.</text>
</comment>
<comment type="subcellular location">
    <subcellularLocation>
        <location evidence="1">Cell envelope</location>
    </subcellularLocation>
</comment>
<dbReference type="GO" id="GO:0030313">
    <property type="term" value="C:cell envelope"/>
    <property type="evidence" value="ECO:0007669"/>
    <property type="project" value="UniProtKB-SubCell"/>
</dbReference>
<reference evidence="4" key="1">
    <citation type="journal article" date="2021" name="PeerJ">
        <title>Extensive microbial diversity within the chicken gut microbiome revealed by metagenomics and culture.</title>
        <authorList>
            <person name="Gilroy R."/>
            <person name="Ravi A."/>
            <person name="Getino M."/>
            <person name="Pursley I."/>
            <person name="Horton D.L."/>
            <person name="Alikhan N.F."/>
            <person name="Baker D."/>
            <person name="Gharbi K."/>
            <person name="Hall N."/>
            <person name="Watson M."/>
            <person name="Adriaenssens E.M."/>
            <person name="Foster-Nyarko E."/>
            <person name="Jarju S."/>
            <person name="Secka A."/>
            <person name="Antonio M."/>
            <person name="Oren A."/>
            <person name="Chaudhuri R.R."/>
            <person name="La Ragione R."/>
            <person name="Hildebrand F."/>
            <person name="Pallen M.J."/>
        </authorList>
    </citation>
    <scope>NUCLEOTIDE SEQUENCE</scope>
    <source>
        <strain evidence="4">ChiHjej12B11-9795</strain>
    </source>
</reference>
<evidence type="ECO:0000256" key="2">
    <source>
        <dbReference type="SAM" id="SignalP"/>
    </source>
</evidence>
<dbReference type="Pfam" id="PF07940">
    <property type="entry name" value="Hepar_II_III_C"/>
    <property type="match status" value="1"/>
</dbReference>
<dbReference type="InterPro" id="IPR008929">
    <property type="entry name" value="Chondroitin_lyas"/>
</dbReference>
<evidence type="ECO:0000259" key="3">
    <source>
        <dbReference type="Pfam" id="PF07940"/>
    </source>
</evidence>
<dbReference type="SUPFAM" id="SSF48230">
    <property type="entry name" value="Chondroitin AC/alginate lyase"/>
    <property type="match status" value="1"/>
</dbReference>